<dbReference type="Proteomes" id="UP001597369">
    <property type="component" value="Unassembled WGS sequence"/>
</dbReference>
<protein>
    <submittedName>
        <fullName evidence="1">Gliding motility-associated C-terminal domain-containing protein</fullName>
    </submittedName>
</protein>
<dbReference type="InterPro" id="IPR003961">
    <property type="entry name" value="FN3_dom"/>
</dbReference>
<dbReference type="EMBL" id="JBHUHV010000079">
    <property type="protein sequence ID" value="MFD2069547.1"/>
    <property type="molecule type" value="Genomic_DNA"/>
</dbReference>
<feature type="non-terminal residue" evidence="1">
    <location>
        <position position="611"/>
    </location>
</feature>
<dbReference type="InterPro" id="IPR036116">
    <property type="entry name" value="FN3_sf"/>
</dbReference>
<comment type="caution">
    <text evidence="1">The sequence shown here is derived from an EMBL/GenBank/DDBJ whole genome shotgun (WGS) entry which is preliminary data.</text>
</comment>
<evidence type="ECO:0000313" key="1">
    <source>
        <dbReference type="EMBL" id="MFD2069547.1"/>
    </source>
</evidence>
<dbReference type="Pfam" id="PF13585">
    <property type="entry name" value="CHU_C"/>
    <property type="match status" value="1"/>
</dbReference>
<organism evidence="1 2">
    <name type="scientific">Pontibacter silvestris</name>
    <dbReference type="NCBI Taxonomy" id="2305183"/>
    <lineage>
        <taxon>Bacteria</taxon>
        <taxon>Pseudomonadati</taxon>
        <taxon>Bacteroidota</taxon>
        <taxon>Cytophagia</taxon>
        <taxon>Cytophagales</taxon>
        <taxon>Hymenobacteraceae</taxon>
        <taxon>Pontibacter</taxon>
    </lineage>
</organism>
<name>A0ABW4X4G5_9BACT</name>
<accession>A0ABW4X4G5</accession>
<dbReference type="SUPFAM" id="SSF49265">
    <property type="entry name" value="Fibronectin type III"/>
    <property type="match status" value="2"/>
</dbReference>
<dbReference type="CDD" id="cd00063">
    <property type="entry name" value="FN3"/>
    <property type="match status" value="1"/>
</dbReference>
<gene>
    <name evidence="1" type="ORF">ACFSKU_21915</name>
</gene>
<sequence>MLEPLDTCIVAGDVFRGTVRATDPDGDLVTVTAAGSGIIPPATFTVTGQSAGLTTGSLVWGTECGDVRETPYQVVFRATDVRPNNETRLADLQPWNIRVVGPAPQNLSAASSDRSVRVSWDPYLCQNAESIRIYRREGPSGFVPDVCQTGVPASTGYVLIAEVGAGETSFLDNDGGGGLRAGTEYCYIVYATFPRPGRGESLASNEACVVVDQDIPYLTNVTVDATDASQGQITVRWTPPRDLANLTRPLEYRLYRRAGPGFAEVFRSQGIAADTFFVDRGLNTAEEAYRYRLEFYQAPQAGAPPTALRDSTEGSSVRLSVSAAAADEAALELSWTYEVPWDNSGFRHYIYREVEGQFTLIDSVEVTGGSGAYTDRVAFGGAGLPRGQAYCYYVVTQGAYGIAGIPSPLLNSSQRACAELPRLLCPPVLSVDALDCEAFLSSPTPAPYQNVLTWVPQVTGDCTDQIAYYTVYFRESSEEEYVVLGTTTETRFVHGGLSSFAGCYAVTATDASGRESALSNEVCKDNCLHFGLPNVITPNGDGRNDVFRPDDRTVFVRSARLKVYNRWGVQVYEGESDPYMNWGGVDGEGARLSDGTYYYEVEVEFYTVDPT</sequence>
<reference evidence="2" key="1">
    <citation type="journal article" date="2019" name="Int. J. Syst. Evol. Microbiol.">
        <title>The Global Catalogue of Microorganisms (GCM) 10K type strain sequencing project: providing services to taxonomists for standard genome sequencing and annotation.</title>
        <authorList>
            <consortium name="The Broad Institute Genomics Platform"/>
            <consortium name="The Broad Institute Genome Sequencing Center for Infectious Disease"/>
            <person name="Wu L."/>
            <person name="Ma J."/>
        </authorList>
    </citation>
    <scope>NUCLEOTIDE SEQUENCE [LARGE SCALE GENOMIC DNA]</scope>
    <source>
        <strain evidence="2">JCM 16545</strain>
    </source>
</reference>
<evidence type="ECO:0000313" key="2">
    <source>
        <dbReference type="Proteomes" id="UP001597369"/>
    </source>
</evidence>
<dbReference type="RefSeq" id="WP_377470853.1">
    <property type="nucleotide sequence ID" value="NZ_JBHUHV010000079.1"/>
</dbReference>
<dbReference type="Gene3D" id="2.60.40.10">
    <property type="entry name" value="Immunoglobulins"/>
    <property type="match status" value="3"/>
</dbReference>
<dbReference type="InterPro" id="IPR013783">
    <property type="entry name" value="Ig-like_fold"/>
</dbReference>
<keyword evidence="2" id="KW-1185">Reference proteome</keyword>
<proteinExistence type="predicted"/>